<dbReference type="SMART" id="SM00091">
    <property type="entry name" value="PAS"/>
    <property type="match status" value="1"/>
</dbReference>
<dbReference type="SUPFAM" id="SSF55073">
    <property type="entry name" value="Nucleotide cyclase"/>
    <property type="match status" value="1"/>
</dbReference>
<evidence type="ECO:0000313" key="6">
    <source>
        <dbReference type="Proteomes" id="UP000230390"/>
    </source>
</evidence>
<dbReference type="Gene3D" id="3.30.450.20">
    <property type="entry name" value="PAS domain"/>
    <property type="match status" value="1"/>
</dbReference>
<evidence type="ECO:0000259" key="2">
    <source>
        <dbReference type="PROSITE" id="PS50112"/>
    </source>
</evidence>
<comment type="caution">
    <text evidence="5">The sequence shown here is derived from an EMBL/GenBank/DDBJ whole genome shotgun (WGS) entry which is preliminary data.</text>
</comment>
<dbReference type="InterPro" id="IPR000700">
    <property type="entry name" value="PAS-assoc_C"/>
</dbReference>
<evidence type="ECO:0000313" key="5">
    <source>
        <dbReference type="EMBL" id="PIL42800.1"/>
    </source>
</evidence>
<evidence type="ECO:0000259" key="3">
    <source>
        <dbReference type="PROSITE" id="PS50113"/>
    </source>
</evidence>
<dbReference type="PROSITE" id="PS50113">
    <property type="entry name" value="PAC"/>
    <property type="match status" value="1"/>
</dbReference>
<dbReference type="Pfam" id="PF13426">
    <property type="entry name" value="PAS_9"/>
    <property type="match status" value="1"/>
</dbReference>
<dbReference type="InterPro" id="IPR043128">
    <property type="entry name" value="Rev_trsase/Diguanyl_cyclase"/>
</dbReference>
<dbReference type="PANTHER" id="PTHR46663">
    <property type="entry name" value="DIGUANYLATE CYCLASE DGCT-RELATED"/>
    <property type="match status" value="1"/>
</dbReference>
<accession>A0A2G8T9S5</accession>
<dbReference type="AlphaFoldDB" id="A0A2G8T9S5"/>
<dbReference type="PANTHER" id="PTHR46663:SF3">
    <property type="entry name" value="SLL0267 PROTEIN"/>
    <property type="match status" value="1"/>
</dbReference>
<evidence type="ECO:0000259" key="4">
    <source>
        <dbReference type="PROSITE" id="PS50887"/>
    </source>
</evidence>
<name>A0A2G8T9S5_9BURK</name>
<organism evidence="5 6">
    <name type="scientific">Massilia eurypsychrophila</name>
    <dbReference type="NCBI Taxonomy" id="1485217"/>
    <lineage>
        <taxon>Bacteria</taxon>
        <taxon>Pseudomonadati</taxon>
        <taxon>Pseudomonadota</taxon>
        <taxon>Betaproteobacteria</taxon>
        <taxon>Burkholderiales</taxon>
        <taxon>Oxalobacteraceae</taxon>
        <taxon>Telluria group</taxon>
        <taxon>Massilia</taxon>
    </lineage>
</organism>
<dbReference type="CDD" id="cd00130">
    <property type="entry name" value="PAS"/>
    <property type="match status" value="1"/>
</dbReference>
<feature type="domain" description="PAS" evidence="2">
    <location>
        <begin position="59"/>
        <end position="113"/>
    </location>
</feature>
<proteinExistence type="predicted"/>
<dbReference type="InterPro" id="IPR035965">
    <property type="entry name" value="PAS-like_dom_sf"/>
</dbReference>
<dbReference type="Pfam" id="PF00990">
    <property type="entry name" value="GGDEF"/>
    <property type="match status" value="1"/>
</dbReference>
<dbReference type="NCBIfam" id="TIGR00254">
    <property type="entry name" value="GGDEF"/>
    <property type="match status" value="1"/>
</dbReference>
<dbReference type="InterPro" id="IPR000160">
    <property type="entry name" value="GGDEF_dom"/>
</dbReference>
<dbReference type="InterPro" id="IPR029787">
    <property type="entry name" value="Nucleotide_cyclase"/>
</dbReference>
<feature type="domain" description="GGDEF" evidence="4">
    <location>
        <begin position="213"/>
        <end position="346"/>
    </location>
</feature>
<sequence length="385" mass="41746">MLGAWLSQPVFLCGWIPEKCPKTAKCAAGVFNVCQLERLMAHELNDTYPVRPPSICALLAQAIDSAGDAILIIDANDRVVWANRAFARLSGFQPHEVIGEHCATLRAQTSPADCYSALRHSQPSHMGTWQRELCSVRRDGTTYIADEIVTPLWDQGGKLTHFVAVLHDVTRSKEALQKERLLASQDMLTGLAGRARVTELLTSAIAEAQQSGRILSVLFVDLDGFKKINDSHGHSVGDAVLKAVASRLQSVIRCSDTVARFGGDEFVILLPTVASRRVARRIGMHAVDQLSQPFAVGIGRHSLSASVGLAFFPEHGRSSESLLNSADEAMYRAKRQGGSQFQVADLAAEPMHHGRFREISAVEHSADLNGSHTDERGNPGTLVGG</sequence>
<dbReference type="NCBIfam" id="TIGR00229">
    <property type="entry name" value="sensory_box"/>
    <property type="match status" value="1"/>
</dbReference>
<dbReference type="Proteomes" id="UP000230390">
    <property type="component" value="Unassembled WGS sequence"/>
</dbReference>
<evidence type="ECO:0000256" key="1">
    <source>
        <dbReference type="SAM" id="MobiDB-lite"/>
    </source>
</evidence>
<dbReference type="PROSITE" id="PS50112">
    <property type="entry name" value="PAS"/>
    <property type="match status" value="1"/>
</dbReference>
<protein>
    <submittedName>
        <fullName evidence="5">Sensor domain-containing diguanylate cyclase</fullName>
    </submittedName>
</protein>
<dbReference type="OrthoDB" id="9802500at2"/>
<gene>
    <name evidence="5" type="ORF">CR105_22065</name>
</gene>
<feature type="region of interest" description="Disordered" evidence="1">
    <location>
        <begin position="365"/>
        <end position="385"/>
    </location>
</feature>
<dbReference type="CDD" id="cd01949">
    <property type="entry name" value="GGDEF"/>
    <property type="match status" value="1"/>
</dbReference>
<dbReference type="SMART" id="SM00267">
    <property type="entry name" value="GGDEF"/>
    <property type="match status" value="1"/>
</dbReference>
<keyword evidence="6" id="KW-1185">Reference proteome</keyword>
<feature type="domain" description="PAC" evidence="3">
    <location>
        <begin position="129"/>
        <end position="181"/>
    </location>
</feature>
<dbReference type="GO" id="GO:0003824">
    <property type="term" value="F:catalytic activity"/>
    <property type="evidence" value="ECO:0007669"/>
    <property type="project" value="UniProtKB-ARBA"/>
</dbReference>
<dbReference type="InterPro" id="IPR000014">
    <property type="entry name" value="PAS"/>
</dbReference>
<dbReference type="Gene3D" id="3.30.70.270">
    <property type="match status" value="1"/>
</dbReference>
<dbReference type="FunFam" id="3.30.70.270:FF:000001">
    <property type="entry name" value="Diguanylate cyclase domain protein"/>
    <property type="match status" value="1"/>
</dbReference>
<dbReference type="InterPro" id="IPR052163">
    <property type="entry name" value="DGC-Regulatory_Protein"/>
</dbReference>
<feature type="compositionally biased region" description="Basic and acidic residues" evidence="1">
    <location>
        <begin position="365"/>
        <end position="377"/>
    </location>
</feature>
<reference evidence="5 6" key="1">
    <citation type="submission" date="2017-10" db="EMBL/GenBank/DDBJ databases">
        <title>Massilia psychrophilum sp. nov., a novel purple-pigmented bacterium isolated from Tianshan glacier, Xinjiang Municipality, China.</title>
        <authorList>
            <person name="Wang H."/>
        </authorList>
    </citation>
    <scope>NUCLEOTIDE SEQUENCE [LARGE SCALE GENOMIC DNA]</scope>
    <source>
        <strain evidence="5 6">JCM 30074</strain>
    </source>
</reference>
<dbReference type="PROSITE" id="PS50887">
    <property type="entry name" value="GGDEF"/>
    <property type="match status" value="1"/>
</dbReference>
<dbReference type="SUPFAM" id="SSF55785">
    <property type="entry name" value="PYP-like sensor domain (PAS domain)"/>
    <property type="match status" value="1"/>
</dbReference>
<dbReference type="EMBL" id="PDOC01000020">
    <property type="protein sequence ID" value="PIL42800.1"/>
    <property type="molecule type" value="Genomic_DNA"/>
</dbReference>